<dbReference type="AlphaFoldDB" id="B1TC12"/>
<organism evidence="1 2">
    <name type="scientific">Burkholderia ambifaria MEX-5</name>
    <dbReference type="NCBI Taxonomy" id="396597"/>
    <lineage>
        <taxon>Bacteria</taxon>
        <taxon>Pseudomonadati</taxon>
        <taxon>Pseudomonadota</taxon>
        <taxon>Betaproteobacteria</taxon>
        <taxon>Burkholderiales</taxon>
        <taxon>Burkholderiaceae</taxon>
        <taxon>Burkholderia</taxon>
        <taxon>Burkholderia cepacia complex</taxon>
    </lineage>
</organism>
<evidence type="ECO:0000313" key="2">
    <source>
        <dbReference type="Proteomes" id="UP000004814"/>
    </source>
</evidence>
<sequence length="208" mass="23384">MRAESSKQPTSERQTRRIANAGREAGCARLSRLALAGASENEARNSRCNACWRKDGLGNIALSLRFWHRPSEIARTFVKPAQAGFFSMRAPPNSANDCVEYWLDVLRELRVRMEESRERWRYLVVRSDRPSARLRGPEDIVSESPQSKDFRCVVVAIDRGRDEAHAEPFEGGCAVRTYGALRPPAMRDDPGDHLLLACNAFDAIIAIL</sequence>
<name>B1TC12_9BURK</name>
<accession>B1TC12</accession>
<dbReference type="Proteomes" id="UP000004814">
    <property type="component" value="Unassembled WGS sequence"/>
</dbReference>
<reference evidence="1 2" key="1">
    <citation type="submission" date="2008-03" db="EMBL/GenBank/DDBJ databases">
        <title>Sequencing of the draft genome and assembly of Burkholderia ambifaria MEX-5.</title>
        <authorList>
            <consortium name="US DOE Joint Genome Institute (JGI-PGF)"/>
            <person name="Copeland A."/>
            <person name="Lucas S."/>
            <person name="Lapidus A."/>
            <person name="Glavina del Rio T."/>
            <person name="Dalin E."/>
            <person name="Tice H."/>
            <person name="Bruce D."/>
            <person name="Goodwin L."/>
            <person name="Pitluck S."/>
            <person name="Larimer F."/>
            <person name="Land M.L."/>
            <person name="Hauser L."/>
            <person name="Tiedje J."/>
            <person name="Richardson P."/>
        </authorList>
    </citation>
    <scope>NUCLEOTIDE SEQUENCE [LARGE SCALE GENOMIC DNA]</scope>
    <source>
        <strain evidence="1 2">MEX-5</strain>
    </source>
</reference>
<protein>
    <submittedName>
        <fullName evidence="1">Uncharacterized protein</fullName>
    </submittedName>
</protein>
<comment type="caution">
    <text evidence="1">The sequence shown here is derived from an EMBL/GenBank/DDBJ whole genome shotgun (WGS) entry which is preliminary data.</text>
</comment>
<evidence type="ECO:0000313" key="1">
    <source>
        <dbReference type="EMBL" id="EDT38894.1"/>
    </source>
</evidence>
<proteinExistence type="predicted"/>
<gene>
    <name evidence="1" type="ORF">BamMEX5DRAFT_5328</name>
</gene>
<dbReference type="EMBL" id="ABLK01000238">
    <property type="protein sequence ID" value="EDT38894.1"/>
    <property type="molecule type" value="Genomic_DNA"/>
</dbReference>